<dbReference type="Pfam" id="PF13432">
    <property type="entry name" value="TPR_16"/>
    <property type="match status" value="1"/>
</dbReference>
<proteinExistence type="predicted"/>
<dbReference type="Pfam" id="PF13181">
    <property type="entry name" value="TPR_8"/>
    <property type="match status" value="1"/>
</dbReference>
<dbReference type="SUPFAM" id="SSF48452">
    <property type="entry name" value="TPR-like"/>
    <property type="match status" value="1"/>
</dbReference>
<dbReference type="GO" id="GO:0006493">
    <property type="term" value="P:protein O-linked glycosylation"/>
    <property type="evidence" value="ECO:0007669"/>
    <property type="project" value="InterPro"/>
</dbReference>
<dbReference type="RefSeq" id="WP_146789593.1">
    <property type="nucleotide sequence ID" value="NZ_BAABIO010000003.1"/>
</dbReference>
<protein>
    <submittedName>
        <fullName evidence="1">Tetratricopeptide repeat protein</fullName>
    </submittedName>
</protein>
<reference evidence="1 2" key="1">
    <citation type="journal article" date="2015" name="Int. J. Syst. Evol. Microbiol.">
        <title>Flavisolibacter ginsenosidimutans sp. nov., with ginsenoside-converting activity isolated from soil used for cultivating ginseng.</title>
        <authorList>
            <person name="Zhao Y."/>
            <person name="Liu Q."/>
            <person name="Kang M.S."/>
            <person name="Jin F."/>
            <person name="Yu H."/>
            <person name="Im W.T."/>
        </authorList>
    </citation>
    <scope>NUCLEOTIDE SEQUENCE [LARGE SCALE GENOMIC DNA]</scope>
    <source>
        <strain evidence="1 2">Gsoil 636</strain>
    </source>
</reference>
<evidence type="ECO:0000313" key="1">
    <source>
        <dbReference type="EMBL" id="QEC57362.1"/>
    </source>
</evidence>
<dbReference type="GO" id="GO:0097363">
    <property type="term" value="F:protein O-acetylglucosaminyltransferase activity"/>
    <property type="evidence" value="ECO:0007669"/>
    <property type="project" value="TreeGrafter"/>
</dbReference>
<name>A0A5B8ULZ6_9BACT</name>
<dbReference type="Proteomes" id="UP000321204">
    <property type="component" value="Chromosome"/>
</dbReference>
<dbReference type="InterPro" id="IPR011990">
    <property type="entry name" value="TPR-like_helical_dom_sf"/>
</dbReference>
<gene>
    <name evidence="1" type="ORF">FSB75_16120</name>
</gene>
<dbReference type="OrthoDB" id="5477158at2"/>
<evidence type="ECO:0000313" key="2">
    <source>
        <dbReference type="Proteomes" id="UP000321204"/>
    </source>
</evidence>
<dbReference type="InterPro" id="IPR037919">
    <property type="entry name" value="OGT"/>
</dbReference>
<sequence length="445" mass="49823">MKKKFTYIVLLLFFFGATAFVVLRYTNKLQNKANAFYPLKERKGALAQMPEWASVKEKGDKLIRIVRETPTDTKSTLSLATIYIQEGRATGDYTYYDEAAMKYIDDVLASEPYNFEALMLKSLVQLSQHHFADGLETAEKAKDINPYNAYVYGLITDGNVEMGNYDAAVKSLDKMVSIRPDLRSYSRISYLREIHGDLPGAIDAMKQAVDAGYPGDEGTEWARIQLAHLYENVGDLKNAEMHFTIALQERPGYAHAVAGLGNIAVANKDYAKAISLYQQADTLQADYTFKEKLAEVYLFNGQKEKAEDLIDATIDKLNEAANNGEVSASHHVDKELAYVYLLKGKTGKAVDHALAECRRRPDNIDVNEAVAWAYYNEDAEKALPYLAKALRTGSKNPTLLCRAGLIYNKAGDKTKAKQFLSEGLKNNPNIDPLLMRESKEVFVKL</sequence>
<dbReference type="EMBL" id="CP042433">
    <property type="protein sequence ID" value="QEC57362.1"/>
    <property type="molecule type" value="Genomic_DNA"/>
</dbReference>
<dbReference type="InterPro" id="IPR019734">
    <property type="entry name" value="TPR_rpt"/>
</dbReference>
<dbReference type="AlphaFoldDB" id="A0A5B8ULZ6"/>
<dbReference type="PANTHER" id="PTHR44366">
    <property type="entry name" value="UDP-N-ACETYLGLUCOSAMINE--PEPTIDE N-ACETYLGLUCOSAMINYLTRANSFERASE 110 KDA SUBUNIT"/>
    <property type="match status" value="1"/>
</dbReference>
<keyword evidence="2" id="KW-1185">Reference proteome</keyword>
<accession>A0A5B8ULZ6</accession>
<dbReference type="Gene3D" id="1.25.40.10">
    <property type="entry name" value="Tetratricopeptide repeat domain"/>
    <property type="match status" value="3"/>
</dbReference>
<dbReference type="KEGG" id="fgg:FSB75_16120"/>
<organism evidence="1 2">
    <name type="scientific">Flavisolibacter ginsenosidimutans</name>
    <dbReference type="NCBI Taxonomy" id="661481"/>
    <lineage>
        <taxon>Bacteria</taxon>
        <taxon>Pseudomonadati</taxon>
        <taxon>Bacteroidota</taxon>
        <taxon>Chitinophagia</taxon>
        <taxon>Chitinophagales</taxon>
        <taxon>Chitinophagaceae</taxon>
        <taxon>Flavisolibacter</taxon>
    </lineage>
</organism>
<dbReference type="PANTHER" id="PTHR44366:SF1">
    <property type="entry name" value="UDP-N-ACETYLGLUCOSAMINE--PEPTIDE N-ACETYLGLUCOSAMINYLTRANSFERASE 110 KDA SUBUNIT"/>
    <property type="match status" value="1"/>
</dbReference>
<dbReference type="SMART" id="SM00028">
    <property type="entry name" value="TPR"/>
    <property type="match status" value="5"/>
</dbReference>